<dbReference type="CDD" id="cd00082">
    <property type="entry name" value="HisKA"/>
    <property type="match status" value="1"/>
</dbReference>
<dbReference type="Gene3D" id="3.30.565.10">
    <property type="entry name" value="Histidine kinase-like ATPase, C-terminal domain"/>
    <property type="match status" value="1"/>
</dbReference>
<dbReference type="Pfam" id="PF02518">
    <property type="entry name" value="HATPase_c"/>
    <property type="match status" value="1"/>
</dbReference>
<dbReference type="SMART" id="SM00387">
    <property type="entry name" value="HATPase_c"/>
    <property type="match status" value="1"/>
</dbReference>
<dbReference type="InterPro" id="IPR004358">
    <property type="entry name" value="Sig_transdc_His_kin-like_C"/>
</dbReference>
<dbReference type="SUPFAM" id="SSF55874">
    <property type="entry name" value="ATPase domain of HSP90 chaperone/DNA topoisomerase II/histidine kinase"/>
    <property type="match status" value="1"/>
</dbReference>
<feature type="transmembrane region" description="Helical" evidence="6">
    <location>
        <begin position="27"/>
        <end position="53"/>
    </location>
</feature>
<organism evidence="9">
    <name type="scientific">Rhodopseudomonas palustris (strain BisA53)</name>
    <dbReference type="NCBI Taxonomy" id="316055"/>
    <lineage>
        <taxon>Bacteria</taxon>
        <taxon>Pseudomonadati</taxon>
        <taxon>Pseudomonadota</taxon>
        <taxon>Alphaproteobacteria</taxon>
        <taxon>Hyphomicrobiales</taxon>
        <taxon>Nitrobacteraceae</taxon>
        <taxon>Rhodopseudomonas</taxon>
    </lineage>
</organism>
<dbReference type="InterPro" id="IPR001789">
    <property type="entry name" value="Sig_transdc_resp-reg_receiver"/>
</dbReference>
<evidence type="ECO:0000256" key="6">
    <source>
        <dbReference type="SAM" id="Phobius"/>
    </source>
</evidence>
<reference evidence="9" key="1">
    <citation type="submission" date="2006-09" db="EMBL/GenBank/DDBJ databases">
        <title>Complete sequence of Rhodopseudomonas palustris BisA53.</title>
        <authorList>
            <consortium name="US DOE Joint Genome Institute"/>
            <person name="Copeland A."/>
            <person name="Lucas S."/>
            <person name="Lapidus A."/>
            <person name="Barry K."/>
            <person name="Detter J.C."/>
            <person name="Glavina del Rio T."/>
            <person name="Hammon N."/>
            <person name="Israni S."/>
            <person name="Dalin E."/>
            <person name="Tice H."/>
            <person name="Pitluck S."/>
            <person name="Chain P."/>
            <person name="Malfatti S."/>
            <person name="Shin M."/>
            <person name="Vergez L."/>
            <person name="Schmutz J."/>
            <person name="Larimer F."/>
            <person name="Land M."/>
            <person name="Hauser L."/>
            <person name="Pelletier D.A."/>
            <person name="Kyrpides N."/>
            <person name="Kim E."/>
            <person name="Harwood C.S."/>
            <person name="Oda Y."/>
            <person name="Richardson P."/>
        </authorList>
    </citation>
    <scope>NUCLEOTIDE SEQUENCE [LARGE SCALE GENOMIC DNA]</scope>
    <source>
        <strain evidence="9">BisA53</strain>
    </source>
</reference>
<dbReference type="SUPFAM" id="SSF52172">
    <property type="entry name" value="CheY-like"/>
    <property type="match status" value="1"/>
</dbReference>
<evidence type="ECO:0000313" key="9">
    <source>
        <dbReference type="EMBL" id="ABJ05432.1"/>
    </source>
</evidence>
<dbReference type="PRINTS" id="PR00344">
    <property type="entry name" value="BCTRLSENSOR"/>
</dbReference>
<dbReference type="eggNOG" id="COG4191">
    <property type="taxonomic scope" value="Bacteria"/>
</dbReference>
<keyword evidence="6" id="KW-0472">Membrane</keyword>
<dbReference type="KEGG" id="rpe:RPE_1482"/>
<evidence type="ECO:0000256" key="1">
    <source>
        <dbReference type="ARBA" id="ARBA00000085"/>
    </source>
</evidence>
<feature type="domain" description="Response regulatory" evidence="8">
    <location>
        <begin position="414"/>
        <end position="529"/>
    </location>
</feature>
<dbReference type="PANTHER" id="PTHR43065:SF49">
    <property type="entry name" value="HISTIDINE KINASE"/>
    <property type="match status" value="1"/>
</dbReference>
<keyword evidence="6" id="KW-1133">Transmembrane helix</keyword>
<dbReference type="PROSITE" id="PS50110">
    <property type="entry name" value="RESPONSE_REGULATORY"/>
    <property type="match status" value="1"/>
</dbReference>
<keyword evidence="6" id="KW-0812">Transmembrane</keyword>
<dbReference type="InterPro" id="IPR003594">
    <property type="entry name" value="HATPase_dom"/>
</dbReference>
<dbReference type="Gene3D" id="3.40.50.2300">
    <property type="match status" value="1"/>
</dbReference>
<proteinExistence type="predicted"/>
<dbReference type="InterPro" id="IPR058544">
    <property type="entry name" value="ETR1_N"/>
</dbReference>
<evidence type="ECO:0000256" key="2">
    <source>
        <dbReference type="ARBA" id="ARBA00012438"/>
    </source>
</evidence>
<dbReference type="GO" id="GO:0000155">
    <property type="term" value="F:phosphorelay sensor kinase activity"/>
    <property type="evidence" value="ECO:0007669"/>
    <property type="project" value="InterPro"/>
</dbReference>
<name>Q07RK2_RHOP5</name>
<dbReference type="Gene3D" id="1.10.287.130">
    <property type="match status" value="1"/>
</dbReference>
<dbReference type="InterPro" id="IPR011006">
    <property type="entry name" value="CheY-like_superfamily"/>
</dbReference>
<keyword evidence="9" id="KW-0808">Transferase</keyword>
<keyword evidence="9" id="KW-0418">Kinase</keyword>
<evidence type="ECO:0000256" key="3">
    <source>
        <dbReference type="ARBA" id="ARBA00022553"/>
    </source>
</evidence>
<evidence type="ECO:0000259" key="8">
    <source>
        <dbReference type="PROSITE" id="PS50110"/>
    </source>
</evidence>
<evidence type="ECO:0000256" key="4">
    <source>
        <dbReference type="PROSITE-ProRule" id="PRU00169"/>
    </source>
</evidence>
<dbReference type="Pfam" id="PF25487">
    <property type="entry name" value="ETR1_N"/>
    <property type="match status" value="1"/>
</dbReference>
<dbReference type="EC" id="2.7.13.3" evidence="2"/>
<dbReference type="InterPro" id="IPR036890">
    <property type="entry name" value="HATPase_C_sf"/>
</dbReference>
<evidence type="ECO:0000259" key="7">
    <source>
        <dbReference type="PROSITE" id="PS50109"/>
    </source>
</evidence>
<protein>
    <recommendedName>
        <fullName evidence="2">histidine kinase</fullName>
        <ecNumber evidence="2">2.7.13.3</ecNumber>
    </recommendedName>
</protein>
<dbReference type="Pfam" id="PF00512">
    <property type="entry name" value="HisKA"/>
    <property type="match status" value="1"/>
</dbReference>
<dbReference type="PANTHER" id="PTHR43065">
    <property type="entry name" value="SENSOR HISTIDINE KINASE"/>
    <property type="match status" value="1"/>
</dbReference>
<dbReference type="SUPFAM" id="SSF47384">
    <property type="entry name" value="Homodimeric domain of signal transducing histidine kinase"/>
    <property type="match status" value="1"/>
</dbReference>
<keyword evidence="5" id="KW-0175">Coiled coil</keyword>
<comment type="catalytic activity">
    <reaction evidence="1">
        <text>ATP + protein L-histidine = ADP + protein N-phospho-L-histidine.</text>
        <dbReference type="EC" id="2.7.13.3"/>
    </reaction>
</comment>
<feature type="transmembrane region" description="Helical" evidence="6">
    <location>
        <begin position="65"/>
        <end position="89"/>
    </location>
</feature>
<sequence>MSLFTRILDSSMYSPHGICLLWEPELIWLHVVSDSLIAVAYFSIPVCILYIWWKRTDFKYRWIAWPFFAFIVSCGLTHVLAIVTLWTPIYGIEGLVKAATAAASLFTAVVLWRMLPDMLLMPTLAQMQTARQALKSQTQQIRNAEQALQRFRDIEATEPQIRQAQKMEAVGQLTGGIAHDFNNLLTVITGSVEELAHSLKDRPHLAGIVEMIDQAASRGAALTAQLLAFARMQPLSPSAVDVNDLILRAVRMLRRTLGETVEIEVVLADGLPTALVDESQLETAMLNLALNARDAMAGAGLITIETATARMVEAQPDRYPDLAPGWYVVIALLDNGRGIAAEDLGKVVEPFFTTKEVGKGTGLGLSMVYGFAKQSNGHLVIESTPGKGTKVSLFLPAAAPPPQALAARVHAEARVVVVEDDPLLRAAIATRFDHLGHRALTAAGAAEALTLLARPDRVDALFVGAVCGAFSGRQLADEAVKLKPGLRVLLASPGHHGGAEAGCCGTGAVLPIATPYRAADLAATLRAALAQ</sequence>
<dbReference type="SMART" id="SM00388">
    <property type="entry name" value="HisKA"/>
    <property type="match status" value="1"/>
</dbReference>
<evidence type="ECO:0000256" key="5">
    <source>
        <dbReference type="SAM" id="Coils"/>
    </source>
</evidence>
<dbReference type="HOGENOM" id="CLU_000445_114_51_5"/>
<feature type="coiled-coil region" evidence="5">
    <location>
        <begin position="124"/>
        <end position="154"/>
    </location>
</feature>
<dbReference type="AlphaFoldDB" id="Q07RK2"/>
<keyword evidence="3" id="KW-0597">Phosphoprotein</keyword>
<dbReference type="EMBL" id="CP000463">
    <property type="protein sequence ID" value="ABJ05432.1"/>
    <property type="molecule type" value="Genomic_DNA"/>
</dbReference>
<feature type="domain" description="Histidine kinase" evidence="7">
    <location>
        <begin position="176"/>
        <end position="399"/>
    </location>
</feature>
<accession>Q07RK2</accession>
<comment type="caution">
    <text evidence="4">Lacks conserved residue(s) required for the propagation of feature annotation.</text>
</comment>
<dbReference type="InterPro" id="IPR036097">
    <property type="entry name" value="HisK_dim/P_sf"/>
</dbReference>
<dbReference type="PROSITE" id="PS50109">
    <property type="entry name" value="HIS_KIN"/>
    <property type="match status" value="1"/>
</dbReference>
<gene>
    <name evidence="9" type="ordered locus">RPE_1482</name>
</gene>
<dbReference type="InterPro" id="IPR005467">
    <property type="entry name" value="His_kinase_dom"/>
</dbReference>
<dbReference type="InterPro" id="IPR003661">
    <property type="entry name" value="HisK_dim/P_dom"/>
</dbReference>
<dbReference type="STRING" id="316055.RPE_1482"/>